<name>A0A6M0CR09_9FLAO</name>
<dbReference type="SUPFAM" id="SSF54184">
    <property type="entry name" value="Penicillin-binding protein 2x (pbp-2x), c-terminal domain"/>
    <property type="match status" value="1"/>
</dbReference>
<dbReference type="Proteomes" id="UP000474296">
    <property type="component" value="Unassembled WGS sequence"/>
</dbReference>
<dbReference type="RefSeq" id="WP_164032962.1">
    <property type="nucleotide sequence ID" value="NZ_JAABOQ010000005.1"/>
</dbReference>
<dbReference type="Gene3D" id="3.30.450.330">
    <property type="match status" value="1"/>
</dbReference>
<evidence type="ECO:0000256" key="4">
    <source>
        <dbReference type="SAM" id="Phobius"/>
    </source>
</evidence>
<keyword evidence="3 4" id="KW-0472">Membrane</keyword>
<dbReference type="SUPFAM" id="SSF56519">
    <property type="entry name" value="Penicillin binding protein dimerisation domain"/>
    <property type="match status" value="1"/>
</dbReference>
<sequence>MPVNEKNILNRLYFVAGCMFLFAIGVAVKLVNIQVSEGKKYKELAQISNFKSDTIVANRGNIYAADGSLLATSMPKYDIRVDVMAPVSLGNFNENLKPLSDSLSVMLGKPSSYYQQKLRKARSTKNRYLLITRGLGYAEYMRIKSFPMFNLGAYKGGLIVEQRTIREHPIGKMAERTIGHDRKDEEGYYSRVGIEGAFREFLRGSEGYQLKQKIAKGQWKPIDNANEVEPKDGYDVVTTIDVNMQDIAHQSLLKQLEYYKADHGTVVVMETKTGEIKAISNLGKAKAGGYYERLNYAVGESHEPGSTFKLMTMVAALEDRVIDTSDMVDTGNGRYKFYDRTVRDSKWGGFGKISMAEAFELSSNVAFARIIDEKYKQKPERFVNRLYNMGLNEKLGLPILGEGNPSIPHPTDKYWSGTSLPWMTHGYGVSMTALQTLTFYNAIANDGKMVKPRFIKEVRAWNKSYKSYKTEVIDAAICSKETALKAQQMMKNVVRRGTAKNIYDSNFSMAGKTGTCQYNYWIESGRYISSFAGYFPADEPKYSCVVVIHQPDKEIGYYGADVAAPVFKDIAMKIYAETPSVDEIENLVVDNVMSSEDFEEYYEKAQGDQKTMPNVKGMVVMDAVALLENMGLKVNFTGTGKIKNQSIKPGVKLEGVKLVELKS</sequence>
<dbReference type="EMBL" id="JAABOQ010000005">
    <property type="protein sequence ID" value="NER18289.1"/>
    <property type="molecule type" value="Genomic_DNA"/>
</dbReference>
<dbReference type="GO" id="GO:0005886">
    <property type="term" value="C:plasma membrane"/>
    <property type="evidence" value="ECO:0007669"/>
    <property type="project" value="TreeGrafter"/>
</dbReference>
<keyword evidence="2" id="KW-0645">Protease</keyword>
<dbReference type="Gene3D" id="3.90.1310.10">
    <property type="entry name" value="Penicillin-binding protein 2a (Domain 2)"/>
    <property type="match status" value="1"/>
</dbReference>
<evidence type="ECO:0000313" key="6">
    <source>
        <dbReference type="EMBL" id="NER18289.1"/>
    </source>
</evidence>
<proteinExistence type="predicted"/>
<keyword evidence="4" id="KW-1133">Transmembrane helix</keyword>
<dbReference type="InterPro" id="IPR005311">
    <property type="entry name" value="PBP_dimer"/>
</dbReference>
<comment type="subcellular location">
    <subcellularLocation>
        <location evidence="1">Membrane</location>
    </subcellularLocation>
</comment>
<organism evidence="6 7">
    <name type="scientific">Spongiivirga citrea</name>
    <dbReference type="NCBI Taxonomy" id="1481457"/>
    <lineage>
        <taxon>Bacteria</taxon>
        <taxon>Pseudomonadati</taxon>
        <taxon>Bacteroidota</taxon>
        <taxon>Flavobacteriia</taxon>
        <taxon>Flavobacteriales</taxon>
        <taxon>Flavobacteriaceae</taxon>
        <taxon>Spongiivirga</taxon>
    </lineage>
</organism>
<dbReference type="CDD" id="cd06575">
    <property type="entry name" value="PASTA_Pbp2x-like_2"/>
    <property type="match status" value="1"/>
</dbReference>
<dbReference type="SUPFAM" id="SSF56601">
    <property type="entry name" value="beta-lactamase/transpeptidase-like"/>
    <property type="match status" value="1"/>
</dbReference>
<evidence type="ECO:0000256" key="1">
    <source>
        <dbReference type="ARBA" id="ARBA00004370"/>
    </source>
</evidence>
<dbReference type="GO" id="GO:0071555">
    <property type="term" value="P:cell wall organization"/>
    <property type="evidence" value="ECO:0007669"/>
    <property type="project" value="TreeGrafter"/>
</dbReference>
<comment type="caution">
    <text evidence="6">The sequence shown here is derived from an EMBL/GenBank/DDBJ whole genome shotgun (WGS) entry which is preliminary data.</text>
</comment>
<evidence type="ECO:0000313" key="7">
    <source>
        <dbReference type="Proteomes" id="UP000474296"/>
    </source>
</evidence>
<evidence type="ECO:0000259" key="5">
    <source>
        <dbReference type="PROSITE" id="PS51178"/>
    </source>
</evidence>
<accession>A0A6M0CR09</accession>
<dbReference type="GO" id="GO:0008658">
    <property type="term" value="F:penicillin binding"/>
    <property type="evidence" value="ECO:0007669"/>
    <property type="project" value="InterPro"/>
</dbReference>
<dbReference type="SMART" id="SM00740">
    <property type="entry name" value="PASTA"/>
    <property type="match status" value="1"/>
</dbReference>
<keyword evidence="2" id="KW-0378">Hydrolase</keyword>
<evidence type="ECO:0000256" key="3">
    <source>
        <dbReference type="ARBA" id="ARBA00023136"/>
    </source>
</evidence>
<dbReference type="PROSITE" id="PS51178">
    <property type="entry name" value="PASTA"/>
    <property type="match status" value="1"/>
</dbReference>
<keyword evidence="2" id="KW-0121">Carboxypeptidase</keyword>
<feature type="domain" description="PASTA" evidence="5">
    <location>
        <begin position="606"/>
        <end position="663"/>
    </location>
</feature>
<dbReference type="PANTHER" id="PTHR30627">
    <property type="entry name" value="PEPTIDOGLYCAN D,D-TRANSPEPTIDASE"/>
    <property type="match status" value="1"/>
</dbReference>
<keyword evidence="4" id="KW-0812">Transmembrane</keyword>
<dbReference type="InterPro" id="IPR036138">
    <property type="entry name" value="PBP_dimer_sf"/>
</dbReference>
<reference evidence="6 7" key="1">
    <citation type="submission" date="2020-01" db="EMBL/GenBank/DDBJ databases">
        <title>Spongiivirga citrea KCTC 32990T.</title>
        <authorList>
            <person name="Wang G."/>
        </authorList>
    </citation>
    <scope>NUCLEOTIDE SEQUENCE [LARGE SCALE GENOMIC DNA]</scope>
    <source>
        <strain evidence="6 7">KCTC 32990</strain>
    </source>
</reference>
<dbReference type="Pfam" id="PF03793">
    <property type="entry name" value="PASTA"/>
    <property type="match status" value="1"/>
</dbReference>
<dbReference type="InterPro" id="IPR050515">
    <property type="entry name" value="Beta-lactam/transpept"/>
</dbReference>
<evidence type="ECO:0000256" key="2">
    <source>
        <dbReference type="ARBA" id="ARBA00022645"/>
    </source>
</evidence>
<dbReference type="Gene3D" id="3.40.710.10">
    <property type="entry name" value="DD-peptidase/beta-lactamase superfamily"/>
    <property type="match status" value="1"/>
</dbReference>
<dbReference type="InterPro" id="IPR005543">
    <property type="entry name" value="PASTA_dom"/>
</dbReference>
<gene>
    <name evidence="6" type="ORF">GWK10_13790</name>
</gene>
<dbReference type="InterPro" id="IPR001460">
    <property type="entry name" value="PCN-bd_Tpept"/>
</dbReference>
<dbReference type="PANTHER" id="PTHR30627:SF1">
    <property type="entry name" value="PEPTIDOGLYCAN D,D-TRANSPEPTIDASE FTSI"/>
    <property type="match status" value="1"/>
</dbReference>
<dbReference type="GO" id="GO:0004180">
    <property type="term" value="F:carboxypeptidase activity"/>
    <property type="evidence" value="ECO:0007669"/>
    <property type="project" value="UniProtKB-KW"/>
</dbReference>
<feature type="transmembrane region" description="Helical" evidence="4">
    <location>
        <begin position="12"/>
        <end position="31"/>
    </location>
</feature>
<dbReference type="InterPro" id="IPR012338">
    <property type="entry name" value="Beta-lactam/transpept-like"/>
</dbReference>
<protein>
    <submittedName>
        <fullName evidence="6">PASTA domain-containing protein</fullName>
    </submittedName>
</protein>
<dbReference type="Pfam" id="PF00905">
    <property type="entry name" value="Transpeptidase"/>
    <property type="match status" value="1"/>
</dbReference>
<keyword evidence="7" id="KW-1185">Reference proteome</keyword>
<dbReference type="AlphaFoldDB" id="A0A6M0CR09"/>
<dbReference type="Pfam" id="PF03717">
    <property type="entry name" value="PBP_dimer"/>
    <property type="match status" value="1"/>
</dbReference>